<keyword evidence="5" id="KW-0804">Transcription</keyword>
<feature type="compositionally biased region" description="Basic and acidic residues" evidence="8">
    <location>
        <begin position="1439"/>
        <end position="1461"/>
    </location>
</feature>
<feature type="compositionally biased region" description="Acidic residues" evidence="8">
    <location>
        <begin position="1756"/>
        <end position="1769"/>
    </location>
</feature>
<evidence type="ECO:0000256" key="4">
    <source>
        <dbReference type="ARBA" id="ARBA00023054"/>
    </source>
</evidence>
<dbReference type="FunFam" id="2.40.290.10:FF:000002">
    <property type="entry name" value="Spen family transcriptional repressor"/>
    <property type="match status" value="1"/>
</dbReference>
<feature type="compositionally biased region" description="Basic and acidic residues" evidence="8">
    <location>
        <begin position="1858"/>
        <end position="1883"/>
    </location>
</feature>
<dbReference type="Pfam" id="PF07744">
    <property type="entry name" value="SPOC"/>
    <property type="match status" value="1"/>
</dbReference>
<dbReference type="GO" id="GO:0003723">
    <property type="term" value="F:RNA binding"/>
    <property type="evidence" value="ECO:0007669"/>
    <property type="project" value="UniProtKB-UniRule"/>
</dbReference>
<feature type="compositionally biased region" description="Low complexity" evidence="8">
    <location>
        <begin position="1971"/>
        <end position="1985"/>
    </location>
</feature>
<dbReference type="InterPro" id="IPR010912">
    <property type="entry name" value="SPOC_met"/>
</dbReference>
<evidence type="ECO:0000256" key="5">
    <source>
        <dbReference type="ARBA" id="ARBA00023163"/>
    </source>
</evidence>
<dbReference type="CDD" id="cd21543">
    <property type="entry name" value="SPOC_SHARP"/>
    <property type="match status" value="1"/>
</dbReference>
<dbReference type="Gene3D" id="2.40.290.10">
    <property type="match status" value="1"/>
</dbReference>
<feature type="compositionally biased region" description="Basic and acidic residues" evidence="8">
    <location>
        <begin position="1374"/>
        <end position="1393"/>
    </location>
</feature>
<dbReference type="Gene3D" id="3.30.70.330">
    <property type="match status" value="2"/>
</dbReference>
<evidence type="ECO:0000256" key="3">
    <source>
        <dbReference type="ARBA" id="ARBA00023015"/>
    </source>
</evidence>
<feature type="region of interest" description="Disordered" evidence="8">
    <location>
        <begin position="1813"/>
        <end position="1883"/>
    </location>
</feature>
<keyword evidence="4" id="KW-0175">Coiled coil</keyword>
<keyword evidence="12" id="KW-1185">Reference proteome</keyword>
<feature type="region of interest" description="Disordered" evidence="8">
    <location>
        <begin position="991"/>
        <end position="1010"/>
    </location>
</feature>
<evidence type="ECO:0000256" key="1">
    <source>
        <dbReference type="ARBA" id="ARBA00004123"/>
    </source>
</evidence>
<feature type="compositionally biased region" description="Basic and acidic residues" evidence="8">
    <location>
        <begin position="1311"/>
        <end position="1328"/>
    </location>
</feature>
<feature type="region of interest" description="Disordered" evidence="8">
    <location>
        <begin position="438"/>
        <end position="467"/>
    </location>
</feature>
<evidence type="ECO:0000313" key="11">
    <source>
        <dbReference type="EMBL" id="KAK0392977.1"/>
    </source>
</evidence>
<gene>
    <name evidence="11" type="ORF">QR680_000004</name>
</gene>
<dbReference type="PROSITE" id="PS50102">
    <property type="entry name" value="RRM"/>
    <property type="match status" value="2"/>
</dbReference>
<feature type="compositionally biased region" description="Basic and acidic residues" evidence="8">
    <location>
        <begin position="1468"/>
        <end position="1485"/>
    </location>
</feature>
<feature type="domain" description="SPOC" evidence="10">
    <location>
        <begin position="2350"/>
        <end position="2514"/>
    </location>
</feature>
<feature type="region of interest" description="Disordered" evidence="8">
    <location>
        <begin position="519"/>
        <end position="613"/>
    </location>
</feature>
<dbReference type="PROSITE" id="PS50917">
    <property type="entry name" value="SPOC"/>
    <property type="match status" value="1"/>
</dbReference>
<dbReference type="InterPro" id="IPR000504">
    <property type="entry name" value="RRM_dom"/>
</dbReference>
<evidence type="ECO:0000256" key="6">
    <source>
        <dbReference type="ARBA" id="ARBA00023242"/>
    </source>
</evidence>
<proteinExistence type="predicted"/>
<feature type="compositionally biased region" description="Low complexity" evidence="8">
    <location>
        <begin position="1361"/>
        <end position="1370"/>
    </location>
</feature>
<protein>
    <recommendedName>
        <fullName evidence="13">RRM domain-containing protein</fullName>
    </recommendedName>
</protein>
<dbReference type="SMART" id="SM00360">
    <property type="entry name" value="RRM"/>
    <property type="match status" value="2"/>
</dbReference>
<feature type="region of interest" description="Disordered" evidence="8">
    <location>
        <begin position="833"/>
        <end position="865"/>
    </location>
</feature>
<dbReference type="InterPro" id="IPR012677">
    <property type="entry name" value="Nucleotide-bd_a/b_plait_sf"/>
</dbReference>
<evidence type="ECO:0000259" key="10">
    <source>
        <dbReference type="PROSITE" id="PS50917"/>
    </source>
</evidence>
<feature type="compositionally biased region" description="Basic and acidic residues" evidence="8">
    <location>
        <begin position="1195"/>
        <end position="1220"/>
    </location>
</feature>
<dbReference type="GO" id="GO:0005634">
    <property type="term" value="C:nucleus"/>
    <property type="evidence" value="ECO:0007669"/>
    <property type="project" value="UniProtKB-SubCell"/>
</dbReference>
<feature type="compositionally biased region" description="Pro residues" evidence="8">
    <location>
        <begin position="1039"/>
        <end position="1051"/>
    </location>
</feature>
<dbReference type="Proteomes" id="UP001175271">
    <property type="component" value="Unassembled WGS sequence"/>
</dbReference>
<dbReference type="InterPro" id="IPR016194">
    <property type="entry name" value="SPOC-like_C_dom_sf"/>
</dbReference>
<dbReference type="SUPFAM" id="SSF54928">
    <property type="entry name" value="RNA-binding domain, RBD"/>
    <property type="match status" value="2"/>
</dbReference>
<feature type="region of interest" description="Disordered" evidence="8">
    <location>
        <begin position="1020"/>
        <end position="1280"/>
    </location>
</feature>
<feature type="compositionally biased region" description="Basic residues" evidence="8">
    <location>
        <begin position="1232"/>
        <end position="1241"/>
    </location>
</feature>
<feature type="region of interest" description="Disordered" evidence="8">
    <location>
        <begin position="1969"/>
        <end position="1996"/>
    </location>
</feature>
<feature type="region of interest" description="Disordered" evidence="8">
    <location>
        <begin position="1741"/>
        <end position="1775"/>
    </location>
</feature>
<evidence type="ECO:0000313" key="12">
    <source>
        <dbReference type="Proteomes" id="UP001175271"/>
    </source>
</evidence>
<name>A0AA39GSX4_9BILA</name>
<dbReference type="CDD" id="cd00590">
    <property type="entry name" value="RRM_SF"/>
    <property type="match status" value="1"/>
</dbReference>
<feature type="compositionally biased region" description="Polar residues" evidence="8">
    <location>
        <begin position="1160"/>
        <end position="1169"/>
    </location>
</feature>
<feature type="compositionally biased region" description="Polar residues" evidence="8">
    <location>
        <begin position="839"/>
        <end position="855"/>
    </location>
</feature>
<feature type="compositionally biased region" description="Polar residues" evidence="8">
    <location>
        <begin position="1833"/>
        <end position="1850"/>
    </location>
</feature>
<keyword evidence="6" id="KW-0539">Nucleus</keyword>
<feature type="compositionally biased region" description="Basic residues" evidence="8">
    <location>
        <begin position="1329"/>
        <end position="1342"/>
    </location>
</feature>
<keyword evidence="2 7" id="KW-0694">RNA-binding</keyword>
<dbReference type="Pfam" id="PF00076">
    <property type="entry name" value="RRM_1"/>
    <property type="match status" value="1"/>
</dbReference>
<dbReference type="InterPro" id="IPR035979">
    <property type="entry name" value="RBD_domain_sf"/>
</dbReference>
<feature type="compositionally biased region" description="Polar residues" evidence="8">
    <location>
        <begin position="580"/>
        <end position="600"/>
    </location>
</feature>
<accession>A0AA39GSX4</accession>
<feature type="domain" description="RRM" evidence="9">
    <location>
        <begin position="87"/>
        <end position="167"/>
    </location>
</feature>
<feature type="region of interest" description="Disordered" evidence="8">
    <location>
        <begin position="1635"/>
        <end position="1680"/>
    </location>
</feature>
<feature type="compositionally biased region" description="Low complexity" evidence="8">
    <location>
        <begin position="994"/>
        <end position="1006"/>
    </location>
</feature>
<keyword evidence="3" id="KW-0805">Transcription regulation</keyword>
<feature type="compositionally biased region" description="Low complexity" evidence="8">
    <location>
        <begin position="1644"/>
        <end position="1656"/>
    </location>
</feature>
<comment type="caution">
    <text evidence="11">The sequence shown here is derived from an EMBL/GenBank/DDBJ whole genome shotgun (WGS) entry which is preliminary data.</text>
</comment>
<feature type="compositionally biased region" description="Basic and acidic residues" evidence="8">
    <location>
        <begin position="1143"/>
        <end position="1159"/>
    </location>
</feature>
<feature type="domain" description="RRM" evidence="9">
    <location>
        <begin position="237"/>
        <end position="322"/>
    </location>
</feature>
<feature type="region of interest" description="Disordered" evidence="8">
    <location>
        <begin position="1293"/>
        <end position="1594"/>
    </location>
</feature>
<reference evidence="11" key="1">
    <citation type="submission" date="2023-06" db="EMBL/GenBank/DDBJ databases">
        <title>Genomic analysis of the entomopathogenic nematode Steinernema hermaphroditum.</title>
        <authorList>
            <person name="Schwarz E.M."/>
            <person name="Heppert J.K."/>
            <person name="Baniya A."/>
            <person name="Schwartz H.T."/>
            <person name="Tan C.-H."/>
            <person name="Antoshechkin I."/>
            <person name="Sternberg P.W."/>
            <person name="Goodrich-Blair H."/>
            <person name="Dillman A.R."/>
        </authorList>
    </citation>
    <scope>NUCLEOTIDE SEQUENCE</scope>
    <source>
        <strain evidence="11">PS9179</strain>
        <tissue evidence="11">Whole animal</tissue>
    </source>
</reference>
<feature type="compositionally biased region" description="Basic and acidic residues" evidence="8">
    <location>
        <begin position="726"/>
        <end position="738"/>
    </location>
</feature>
<evidence type="ECO:0000256" key="2">
    <source>
        <dbReference type="ARBA" id="ARBA00022884"/>
    </source>
</evidence>
<organism evidence="11 12">
    <name type="scientific">Steinernema hermaphroditum</name>
    <dbReference type="NCBI Taxonomy" id="289476"/>
    <lineage>
        <taxon>Eukaryota</taxon>
        <taxon>Metazoa</taxon>
        <taxon>Ecdysozoa</taxon>
        <taxon>Nematoda</taxon>
        <taxon>Chromadorea</taxon>
        <taxon>Rhabditida</taxon>
        <taxon>Tylenchina</taxon>
        <taxon>Panagrolaimomorpha</taxon>
        <taxon>Strongyloidoidea</taxon>
        <taxon>Steinernematidae</taxon>
        <taxon>Steinernema</taxon>
    </lineage>
</organism>
<evidence type="ECO:0000256" key="8">
    <source>
        <dbReference type="SAM" id="MobiDB-lite"/>
    </source>
</evidence>
<feature type="compositionally biased region" description="Low complexity" evidence="8">
    <location>
        <begin position="1667"/>
        <end position="1680"/>
    </location>
</feature>
<evidence type="ECO:0008006" key="13">
    <source>
        <dbReference type="Google" id="ProtNLM"/>
    </source>
</evidence>
<feature type="compositionally biased region" description="Low complexity" evidence="8">
    <location>
        <begin position="1116"/>
        <end position="1125"/>
    </location>
</feature>
<dbReference type="EMBL" id="JAUCMV010000005">
    <property type="protein sequence ID" value="KAK0392977.1"/>
    <property type="molecule type" value="Genomic_DNA"/>
</dbReference>
<feature type="compositionally biased region" description="Low complexity" evidence="8">
    <location>
        <begin position="557"/>
        <end position="574"/>
    </location>
</feature>
<dbReference type="InterPro" id="IPR012921">
    <property type="entry name" value="SPOC_C"/>
</dbReference>
<feature type="region of interest" description="Disordered" evidence="8">
    <location>
        <begin position="706"/>
        <end position="745"/>
    </location>
</feature>
<feature type="compositionally biased region" description="Polar residues" evidence="8">
    <location>
        <begin position="532"/>
        <end position="547"/>
    </location>
</feature>
<feature type="compositionally biased region" description="Basic and acidic residues" evidence="8">
    <location>
        <begin position="1745"/>
        <end position="1755"/>
    </location>
</feature>
<feature type="compositionally biased region" description="Basic and acidic residues" evidence="8">
    <location>
        <begin position="1074"/>
        <end position="1109"/>
    </location>
</feature>
<evidence type="ECO:0000259" key="9">
    <source>
        <dbReference type="PROSITE" id="PS50102"/>
    </source>
</evidence>
<dbReference type="SUPFAM" id="SSF100939">
    <property type="entry name" value="SPOC domain-like"/>
    <property type="match status" value="1"/>
</dbReference>
<evidence type="ECO:0000256" key="7">
    <source>
        <dbReference type="PROSITE-ProRule" id="PRU00176"/>
    </source>
</evidence>
<feature type="compositionally biased region" description="Basic and acidic residues" evidence="8">
    <location>
        <begin position="1562"/>
        <end position="1586"/>
    </location>
</feature>
<comment type="subcellular location">
    <subcellularLocation>
        <location evidence="1">Nucleus</location>
    </subcellularLocation>
</comment>
<sequence>MCGIIFRVTRDVKVAIAIHTRRVCIPRLPVLISLTLHQEVSISFQHNTEKQLYTRPMSTDNLPGGCAASTAPYHPPNSAGTHHQGLQGVYVENLPPETQLSNQGLREQLLSLFKKFGKPIDISLTSVSDERRALILLQKVYDMDKMLSESNQFMLHNNKMEVRLAETMAVMEAHNAYLVMTSAKASSTNMGGLQGAHFGTNNSSCDSKGMSFPNMPNSSNSSPSTIVIDILHMRATRTLYVGSLERRTTDERLRELFGRFGRILDIDVKNFDSPMPFAFIQFADIQSVARALEAYGVGGHTPNIHGDQSSSKLKIKTNWGRPIVTNKLWIGSLPNCTHEHLSSKLRVVFPDTVTEVIFDERVHEAIVVFSSNDNAQTALNRIKNRQFALLSENDKEVVHVPVDFCSEKLCDYFCERKLRSTAQANSLSLGTEAKVNELNILDPPPDPPHHLKEHLRKPGDASSPELHKRRARIGKECLHDSSHEDNDKTLNTASKASFAISSEDQTNLQKSSIHQCHSSPCGSASCRDGRQQPLSKTVSNGGPSASTEETDGHSSDTSVTSASTFCSAASTTQSPGASERVSQLCVSQLKSPGDSTNSGVARSESPLCPPPPAPTHFDYSDHRRMESNVHLSNSNAHEHHFASQRSRSRWPFSELLKATLTFPQDCRGSLLDPRLNRSSHPVPYSLPLPTSASQYCVLATPNTSSTLVPLGSERDGHTQPTSETRAVAKHEQTKHVNSRDGAPPSPIVCDETDIANGQPISNRSETQLAKVAPDEIRDGKLLDFEFNDLQDYEQARSFRNDESDFDQTVIELQKAGLSPGTVATLAAMLNKNEADGMSSPRSNGADESTAVSNMMSPRPSSPDSHPDIYASVVPQSANCNVSSFALRLNELGMRFKKAEESFPKQRRSIEEYARNMTSPAHLGTRRGSSFEQELERIRNRTLSHSGPQTPLVVTATANAFQIAAGTPSSSSDSLAINTSVPLTNVNIRCSKMLSSPPSTRSSFSTTEQNSQSLDFISDTALQPQTPSDPYPESKTPFMPREPSPPPPGPPPDDTEMPILHPLVPLLSAVKKKAKEKERDSEKDKESDKEKEKPKEREREKEKKIHERNSSIHKTSTKLSSELKLSSIDELFTDPIPLKKVKSDRKPSCHTEDGHSRKESSTSISKQHQTHNGEPRSDYISKALKTKAASQSSLKDVSKRKEKEKEKDKHSHQRVVEEKKQPQQKKVPVQLKKPLKPKKKRAPSTDSSEDDHPTKGRKKPTISSNDESDDSDAPVQTKFEKEMQKYFLEEMASGSLGLSMYDRVKRRSSAPKTDEAKTRNKTLEILREKTNKRKREKTARRVHVLSSDDDEDRLISLRNDSDTGSSITTSSRKSKKEEKQIQKSQKEKRHHSDSDDWELSQSESTRRAMKKSFVLSSSNESEDHEARTNDQRNKKKNSKPKPDENDICARVKTVEKEKLKEKDRRHREKEKDSHQKEKSKEIEMPRKRPASVLSNSSQEDNESGLAKTSKKIKHEEVKKPKTSSFSGFSMFPDLDRREEQLAAARLAKNRQKESRQNYQRAMESSETKKRLHDAGGEKHPKRIKTESTEAQLALPLEEAPKHVTIKAEMIEIVENGAVPALPKTPMTLTPLEVKTEPCEETGKEPSFPSESSLTSPSSKKDALSNRTSPSIYKSASSSPTALSLATLNDAASEFVEEIASGTVPMKELDTQSEVIEHGYIIDALQPNAHAGSEMIAPEAPQYQNIHEPKDCASDERENNEDNEDEDDDLDKEAADAERVILEILGAPKVPEDDVHSFSFPSALENVEETENAVQSISILDLPTNESDEEDSFRSTRSISETTARTIGSSTAAAPEDNAELEKSAQEGEDEGRRNNAESDIPVQKECEDCSVDKQIKNDHDIASENAFAHMDEVINNIAHGNANIEDAVLLKTGKGKKSYESYNSQCSLNLKGTQQLQNIAPVQITSCSTNLPESPVSQPSISVQSPTLPSANHHQDPDGSMTVVQATPAEIFVIQPTVVQTAEVTSVSSDALPGNLVVSTIHSEQPSLIQSVPVPQTDEPHNAHATSILTPETQVPEACSRQMIQLHSEPSTISEDAKIPDVSPSNVKLESQIDLKLEANNLESVSDKHDIATKSEISPVIAAAHSPTNPASAASSSVHFPSPSVVVKPDPINYSVSGLEKPDWSAIVGPSISPFASLPSMKPSLTSHSSAWPLTVEAGASMSASSLASGLTNSTYPSTIGPSAFCTTNALNTADLLISSNMTHLSPSFSSFSALNPISSENLVQPVYQQPVPIVLPKLKAELDTTLQTAVPISSTQVTHVEEYNRTEANTAQQNKQIVGLPVRHNQIPEVQQLMEKHPFLWQGNLVMKSHSAMVRMQFVAGDPSVLERCKVELMEKSETVIRIGQRMRMNANQIEGVYRKMKYGDDYLALLCHPCGTDRNQVNEQTNFLLNSFIGYFQNKEAAGIVKKGTAARYMMHMFPPGEFASSQLRLYAPEILDFSSQIDGKFMYVLITTSAIPDDPNAPPADPVIAPATNLISLSTSTSNAVNVDSLCT</sequence>